<dbReference type="Gene3D" id="1.10.287.70">
    <property type="match status" value="1"/>
</dbReference>
<name>A0A0V0TEV2_9BILA</name>
<proteinExistence type="predicted"/>
<keyword evidence="4" id="KW-1185">Reference proteome</keyword>
<keyword evidence="2" id="KW-0812">Transmembrane</keyword>
<comment type="caution">
    <text evidence="3">The sequence shown here is derived from an EMBL/GenBank/DDBJ whole genome shotgun (WGS) entry which is preliminary data.</text>
</comment>
<keyword evidence="2" id="KW-0472">Membrane</keyword>
<feature type="region of interest" description="Disordered" evidence="1">
    <location>
        <begin position="1"/>
        <end position="28"/>
    </location>
</feature>
<evidence type="ECO:0000313" key="3">
    <source>
        <dbReference type="EMBL" id="KRX37546.1"/>
    </source>
</evidence>
<protein>
    <submittedName>
        <fullName evidence="3">Uncharacterized protein</fullName>
    </submittedName>
</protein>
<evidence type="ECO:0000256" key="2">
    <source>
        <dbReference type="SAM" id="Phobius"/>
    </source>
</evidence>
<feature type="transmembrane region" description="Helical" evidence="2">
    <location>
        <begin position="340"/>
        <end position="361"/>
    </location>
</feature>
<feature type="transmembrane region" description="Helical" evidence="2">
    <location>
        <begin position="240"/>
        <end position="263"/>
    </location>
</feature>
<feature type="transmembrane region" description="Helical" evidence="2">
    <location>
        <begin position="283"/>
        <end position="307"/>
    </location>
</feature>
<gene>
    <name evidence="3" type="ORF">T05_1749</name>
</gene>
<keyword evidence="2" id="KW-1133">Transmembrane helix</keyword>
<feature type="compositionally biased region" description="Polar residues" evidence="1">
    <location>
        <begin position="7"/>
        <end position="21"/>
    </location>
</feature>
<dbReference type="EMBL" id="JYDJ01000305">
    <property type="protein sequence ID" value="KRX37546.1"/>
    <property type="molecule type" value="Genomic_DNA"/>
</dbReference>
<sequence>MMRGVENDNSTTDYSYEQSTETETDVAGGILTTPHGPIYLHKIMKSTAGFSLLVNRCRRSSSKISDHWEIISCCIGDGNLYSTSSSGACSSAIFRSQNMRNALLEHCRRFRAALNSTPFLLLAALSLSQLLVASLLALFEAQQQLDHDASLAEATLHRRDQILQRIAGLHFELDHQDIHYFTWVNKSLDLLDWYEQLLSETNPHPHTGYVCFSQMFLLVLASISTTGFKLPGPKTLTGKVLLAVWFVPGLFLFFRTAIDYGTALYALLLRIFHLLHIQSDFRLVAALSTGFSVLIFLATVFLTRLTLCDSIVEAMEMNIYSWLLIGTGHKLDQSKNAVKGFFICVAFLSVMMFSFLTQVLLSCRTEIFNRLKAALAIHLQNSPRLLLHDDTWLPRLFQQNVKYRILLSLLDQRDRKELRCIWFRLCNSADQDAQTDLLASDATTQTADIRKVTTDSGIENSCAKASTS</sequence>
<dbReference type="AlphaFoldDB" id="A0A0V0TEV2"/>
<feature type="transmembrane region" description="Helical" evidence="2">
    <location>
        <begin position="207"/>
        <end position="228"/>
    </location>
</feature>
<evidence type="ECO:0000313" key="4">
    <source>
        <dbReference type="Proteomes" id="UP000055048"/>
    </source>
</evidence>
<organism evidence="3 4">
    <name type="scientific">Trichinella murrelli</name>
    <dbReference type="NCBI Taxonomy" id="144512"/>
    <lineage>
        <taxon>Eukaryota</taxon>
        <taxon>Metazoa</taxon>
        <taxon>Ecdysozoa</taxon>
        <taxon>Nematoda</taxon>
        <taxon>Enoplea</taxon>
        <taxon>Dorylaimia</taxon>
        <taxon>Trichinellida</taxon>
        <taxon>Trichinellidae</taxon>
        <taxon>Trichinella</taxon>
    </lineage>
</organism>
<dbReference type="Proteomes" id="UP000055048">
    <property type="component" value="Unassembled WGS sequence"/>
</dbReference>
<reference evidence="3 4" key="1">
    <citation type="submission" date="2015-01" db="EMBL/GenBank/DDBJ databases">
        <title>Evolution of Trichinella species and genotypes.</title>
        <authorList>
            <person name="Korhonen P.K."/>
            <person name="Edoardo P."/>
            <person name="Giuseppe L.R."/>
            <person name="Gasser R.B."/>
        </authorList>
    </citation>
    <scope>NUCLEOTIDE SEQUENCE [LARGE SCALE GENOMIC DNA]</scope>
    <source>
        <strain evidence="3">ISS417</strain>
    </source>
</reference>
<dbReference type="OrthoDB" id="5918142at2759"/>
<feature type="transmembrane region" description="Helical" evidence="2">
    <location>
        <begin position="119"/>
        <end position="139"/>
    </location>
</feature>
<accession>A0A0V0TEV2</accession>
<evidence type="ECO:0000256" key="1">
    <source>
        <dbReference type="SAM" id="MobiDB-lite"/>
    </source>
</evidence>